<dbReference type="Pfam" id="PF07727">
    <property type="entry name" value="RVT_2"/>
    <property type="match status" value="1"/>
</dbReference>
<dbReference type="InterPro" id="IPR025724">
    <property type="entry name" value="GAG-pre-integrase_dom"/>
</dbReference>
<organism evidence="5 6">
    <name type="scientific">Acer negundo</name>
    <name type="common">Box elder</name>
    <dbReference type="NCBI Taxonomy" id="4023"/>
    <lineage>
        <taxon>Eukaryota</taxon>
        <taxon>Viridiplantae</taxon>
        <taxon>Streptophyta</taxon>
        <taxon>Embryophyta</taxon>
        <taxon>Tracheophyta</taxon>
        <taxon>Spermatophyta</taxon>
        <taxon>Magnoliopsida</taxon>
        <taxon>eudicotyledons</taxon>
        <taxon>Gunneridae</taxon>
        <taxon>Pentapetalae</taxon>
        <taxon>rosids</taxon>
        <taxon>malvids</taxon>
        <taxon>Sapindales</taxon>
        <taxon>Sapindaceae</taxon>
        <taxon>Hippocastanoideae</taxon>
        <taxon>Acereae</taxon>
        <taxon>Acer</taxon>
    </lineage>
</organism>
<keyword evidence="2" id="KW-0378">Hydrolase</keyword>
<evidence type="ECO:0000256" key="2">
    <source>
        <dbReference type="ARBA" id="ARBA00022801"/>
    </source>
</evidence>
<dbReference type="InterPro" id="IPR012337">
    <property type="entry name" value="RNaseH-like_sf"/>
</dbReference>
<dbReference type="InterPro" id="IPR043502">
    <property type="entry name" value="DNA/RNA_pol_sf"/>
</dbReference>
<reference evidence="5" key="1">
    <citation type="journal article" date="2022" name="Plant J.">
        <title>Strategies of tolerance reflected in two North American maple genomes.</title>
        <authorList>
            <person name="McEvoy S.L."/>
            <person name="Sezen U.U."/>
            <person name="Trouern-Trend A."/>
            <person name="McMahon S.M."/>
            <person name="Schaberg P.G."/>
            <person name="Yang J."/>
            <person name="Wegrzyn J.L."/>
            <person name="Swenson N.G."/>
        </authorList>
    </citation>
    <scope>NUCLEOTIDE SEQUENCE</scope>
    <source>
        <strain evidence="5">91603</strain>
    </source>
</reference>
<dbReference type="PANTHER" id="PTHR42648:SF18">
    <property type="entry name" value="RETROTRANSPOSON, UNCLASSIFIED-LIKE PROTEIN"/>
    <property type="match status" value="1"/>
</dbReference>
<dbReference type="InterPro" id="IPR036397">
    <property type="entry name" value="RNaseH_sf"/>
</dbReference>
<dbReference type="SUPFAM" id="SSF56672">
    <property type="entry name" value="DNA/RNA polymerases"/>
    <property type="match status" value="1"/>
</dbReference>
<evidence type="ECO:0000256" key="1">
    <source>
        <dbReference type="ARBA" id="ARBA00022723"/>
    </source>
</evidence>
<evidence type="ECO:0000313" key="5">
    <source>
        <dbReference type="EMBL" id="KAI9166016.1"/>
    </source>
</evidence>
<feature type="compositionally biased region" description="Low complexity" evidence="3">
    <location>
        <begin position="342"/>
        <end position="355"/>
    </location>
</feature>
<dbReference type="InterPro" id="IPR001584">
    <property type="entry name" value="Integrase_cat-core"/>
</dbReference>
<dbReference type="EMBL" id="JAJSOW010000105">
    <property type="protein sequence ID" value="KAI9166016.1"/>
    <property type="molecule type" value="Genomic_DNA"/>
</dbReference>
<dbReference type="Proteomes" id="UP001064489">
    <property type="component" value="Chromosome 10"/>
</dbReference>
<dbReference type="GO" id="GO:0016787">
    <property type="term" value="F:hydrolase activity"/>
    <property type="evidence" value="ECO:0007669"/>
    <property type="project" value="UniProtKB-KW"/>
</dbReference>
<keyword evidence="1" id="KW-0479">Metal-binding</keyword>
<gene>
    <name evidence="5" type="ORF">LWI28_024708</name>
</gene>
<dbReference type="InterPro" id="IPR057670">
    <property type="entry name" value="SH3_retrovirus"/>
</dbReference>
<dbReference type="InterPro" id="IPR013103">
    <property type="entry name" value="RVT_2"/>
</dbReference>
<dbReference type="Pfam" id="PF25597">
    <property type="entry name" value="SH3_retrovirus"/>
    <property type="match status" value="1"/>
</dbReference>
<sequence length="560" mass="65469">MTKNRMFPLAIHHDTPKCLTAIINNKDWLWHLRYRHLNFESLKQLGSKKMVKGLPNIHHPNEMCESCVLSKQHRNSFGKEANWRATMPLELVHTDVCGPSTPVSNGQNQYFLTFIDDYSRKTWVYFLKRKSEVFGYFKEFKTLVEKQSGYHIKALRSDQGGEYTAGAFQEFLKQQGIRHQFTPAYTPQLNDVAERKNRTILNMARSMLKDKNMPKSFWAEAVLCAVYLQNRCPTKSLNTKTPHEAWSTHKPSVSHLRVFGSIAYIKIPKARRTKLEDKGEKCILVGYGDRTMGYRLYNPTTKKVIFNRDVIFEENESWNWDQTKASRSAELIPEEKTKEVATETQTPRDQQTPQRGSLSPQRYDTSLPIDRDFSDMRPRGTRSLEDLYEYTEQNKTWELTNLPEGRKAIGVKWVYKTKRNAKGEIQRYKARLVAKGYKQKEGVDYGEVFAPVARLETIRLLISLAAQKSWKIYQLDVKSAFLNGFLEEEIYVEQSLGYVKKGKEDKVCRLKKALYGLKQAPRAWNMRIDDYFQKNRFEKCPYEQHYMKKEIDGSLLYACL</sequence>
<dbReference type="PANTHER" id="PTHR42648">
    <property type="entry name" value="TRANSPOSASE, PUTATIVE-RELATED"/>
    <property type="match status" value="1"/>
</dbReference>
<dbReference type="AlphaFoldDB" id="A0AAD5IJG3"/>
<feature type="region of interest" description="Disordered" evidence="3">
    <location>
        <begin position="323"/>
        <end position="375"/>
    </location>
</feature>
<keyword evidence="6" id="KW-1185">Reference proteome</keyword>
<dbReference type="InterPro" id="IPR039537">
    <property type="entry name" value="Retrotran_Ty1/copia-like"/>
</dbReference>
<proteinExistence type="predicted"/>
<comment type="caution">
    <text evidence="5">The sequence shown here is derived from an EMBL/GenBank/DDBJ whole genome shotgun (WGS) entry which is preliminary data.</text>
</comment>
<evidence type="ECO:0000256" key="3">
    <source>
        <dbReference type="SAM" id="MobiDB-lite"/>
    </source>
</evidence>
<dbReference type="Gene3D" id="3.30.420.10">
    <property type="entry name" value="Ribonuclease H-like superfamily/Ribonuclease H"/>
    <property type="match status" value="1"/>
</dbReference>
<dbReference type="SUPFAM" id="SSF53098">
    <property type="entry name" value="Ribonuclease H-like"/>
    <property type="match status" value="1"/>
</dbReference>
<evidence type="ECO:0000313" key="6">
    <source>
        <dbReference type="Proteomes" id="UP001064489"/>
    </source>
</evidence>
<dbReference type="Pfam" id="PF13976">
    <property type="entry name" value="gag_pre-integrs"/>
    <property type="match status" value="1"/>
</dbReference>
<evidence type="ECO:0000259" key="4">
    <source>
        <dbReference type="PROSITE" id="PS50994"/>
    </source>
</evidence>
<dbReference type="PROSITE" id="PS50994">
    <property type="entry name" value="INTEGRASE"/>
    <property type="match status" value="1"/>
</dbReference>
<dbReference type="GO" id="GO:0003676">
    <property type="term" value="F:nucleic acid binding"/>
    <property type="evidence" value="ECO:0007669"/>
    <property type="project" value="InterPro"/>
</dbReference>
<dbReference type="GO" id="GO:0046872">
    <property type="term" value="F:metal ion binding"/>
    <property type="evidence" value="ECO:0007669"/>
    <property type="project" value="UniProtKB-KW"/>
</dbReference>
<reference evidence="5" key="2">
    <citation type="submission" date="2023-02" db="EMBL/GenBank/DDBJ databases">
        <authorList>
            <person name="Swenson N.G."/>
            <person name="Wegrzyn J.L."/>
            <person name="Mcevoy S.L."/>
        </authorList>
    </citation>
    <scope>NUCLEOTIDE SEQUENCE</scope>
    <source>
        <strain evidence="5">91603</strain>
        <tissue evidence="5">Leaf</tissue>
    </source>
</reference>
<name>A0AAD5IJG3_ACENE</name>
<protein>
    <recommendedName>
        <fullName evidence="4">Integrase catalytic domain-containing protein</fullName>
    </recommendedName>
</protein>
<dbReference type="GO" id="GO:0015074">
    <property type="term" value="P:DNA integration"/>
    <property type="evidence" value="ECO:0007669"/>
    <property type="project" value="InterPro"/>
</dbReference>
<dbReference type="Pfam" id="PF00665">
    <property type="entry name" value="rve"/>
    <property type="match status" value="1"/>
</dbReference>
<accession>A0AAD5IJG3</accession>
<feature type="domain" description="Integrase catalytic" evidence="4">
    <location>
        <begin position="84"/>
        <end position="250"/>
    </location>
</feature>